<evidence type="ECO:0000313" key="3">
    <source>
        <dbReference type="Proteomes" id="UP000613075"/>
    </source>
</evidence>
<name>A0ABR9SQM2_9PSED</name>
<sequence length="125" mass="13489">MSIQSHFCLAALMTGAFISTAIADSLNVPDGQVEIPPTQAPSVTPDPALLTMIEVWNNSDFQVYAIQQGKKTLLEPKGRTRLDNRYSVTVSPVSPNSGFKFASLVGTNTKCNTQYCLIVQGAEQP</sequence>
<organism evidence="2 3">
    <name type="scientific">Pseudomonas cyclaminis</name>
    <dbReference type="NCBI Taxonomy" id="2781239"/>
    <lineage>
        <taxon>Bacteria</taxon>
        <taxon>Pseudomonadati</taxon>
        <taxon>Pseudomonadota</taxon>
        <taxon>Gammaproteobacteria</taxon>
        <taxon>Pseudomonadales</taxon>
        <taxon>Pseudomonadaceae</taxon>
        <taxon>Pseudomonas</taxon>
    </lineage>
</organism>
<keyword evidence="3" id="KW-1185">Reference proteome</keyword>
<dbReference type="EMBL" id="JADDUM010000051">
    <property type="protein sequence ID" value="MBE8591001.1"/>
    <property type="molecule type" value="Genomic_DNA"/>
</dbReference>
<accession>A0ABR9SQM2</accession>
<dbReference type="RefSeq" id="WP_122308090.1">
    <property type="nucleotide sequence ID" value="NZ_JADDUM010000051.1"/>
</dbReference>
<gene>
    <name evidence="2" type="ORF">IQK56_08700</name>
</gene>
<evidence type="ECO:0000256" key="1">
    <source>
        <dbReference type="SAM" id="SignalP"/>
    </source>
</evidence>
<proteinExistence type="predicted"/>
<protein>
    <submittedName>
        <fullName evidence="2">Uncharacterized protein</fullName>
    </submittedName>
</protein>
<comment type="caution">
    <text evidence="2">The sequence shown here is derived from an EMBL/GenBank/DDBJ whole genome shotgun (WGS) entry which is preliminary data.</text>
</comment>
<feature type="chain" id="PRO_5046974505" evidence="1">
    <location>
        <begin position="24"/>
        <end position="125"/>
    </location>
</feature>
<feature type="signal peptide" evidence="1">
    <location>
        <begin position="1"/>
        <end position="23"/>
    </location>
</feature>
<evidence type="ECO:0000313" key="2">
    <source>
        <dbReference type="EMBL" id="MBE8591001.1"/>
    </source>
</evidence>
<keyword evidence="1" id="KW-0732">Signal</keyword>
<dbReference type="Proteomes" id="UP000613075">
    <property type="component" value="Unassembled WGS sequence"/>
</dbReference>
<reference evidence="2 3" key="1">
    <citation type="submission" date="2020-10" db="EMBL/GenBank/DDBJ databases">
        <title>The draft genomes of Cyclamen pathogen Pseudomonas sp.</title>
        <authorList>
            <person name="Fujikawa T."/>
            <person name="Sawada H."/>
        </authorList>
    </citation>
    <scope>NUCLEOTIDE SEQUENCE [LARGE SCALE GENOMIC DNA]</scope>
    <source>
        <strain evidence="2 3">MAFF 301449</strain>
    </source>
</reference>